<evidence type="ECO:0000313" key="2">
    <source>
        <dbReference type="EMBL" id="MBH5321880.1"/>
    </source>
</evidence>
<dbReference type="Gene3D" id="3.30.160.100">
    <property type="entry name" value="Ribosome hibernation promotion factor-like"/>
    <property type="match status" value="1"/>
</dbReference>
<proteinExistence type="predicted"/>
<dbReference type="EMBL" id="JAEANY010000001">
    <property type="protein sequence ID" value="MBH5321880.1"/>
    <property type="molecule type" value="Genomic_DNA"/>
</dbReference>
<organism evidence="2 3">
    <name type="scientific">Aurantiacibacter sediminis</name>
    <dbReference type="NCBI Taxonomy" id="2793064"/>
    <lineage>
        <taxon>Bacteria</taxon>
        <taxon>Pseudomonadati</taxon>
        <taxon>Pseudomonadota</taxon>
        <taxon>Alphaproteobacteria</taxon>
        <taxon>Sphingomonadales</taxon>
        <taxon>Erythrobacteraceae</taxon>
        <taxon>Aurantiacibacter</taxon>
    </lineage>
</organism>
<dbReference type="SUPFAM" id="SSF69754">
    <property type="entry name" value="Ribosome binding protein Y (YfiA homologue)"/>
    <property type="match status" value="1"/>
</dbReference>
<keyword evidence="3" id="KW-1185">Reference proteome</keyword>
<gene>
    <name evidence="2" type="ORF">I5L03_04710</name>
</gene>
<reference evidence="2 3" key="1">
    <citation type="submission" date="2020-11" db="EMBL/GenBank/DDBJ databases">
        <title>Erythrobacter sediminis sp. nov., a marine bacterium from a tidal flat of Garorim Bay.</title>
        <authorList>
            <person name="Kim D."/>
            <person name="Yoo Y."/>
            <person name="Kim J.-J."/>
        </authorList>
    </citation>
    <scope>NUCLEOTIDE SEQUENCE [LARGE SCALE GENOMIC DNA]</scope>
    <source>
        <strain evidence="2 3">JGD-13</strain>
    </source>
</reference>
<dbReference type="InterPro" id="IPR036567">
    <property type="entry name" value="RHF-like"/>
</dbReference>
<dbReference type="InterPro" id="IPR003489">
    <property type="entry name" value="RHF/RaiA"/>
</dbReference>
<accession>A0ABS0N3P2</accession>
<feature type="compositionally biased region" description="Basic and acidic residues" evidence="1">
    <location>
        <begin position="46"/>
        <end position="64"/>
    </location>
</feature>
<feature type="region of interest" description="Disordered" evidence="1">
    <location>
        <begin position="95"/>
        <end position="114"/>
    </location>
</feature>
<dbReference type="Pfam" id="PF02482">
    <property type="entry name" value="Ribosomal_S30AE"/>
    <property type="match status" value="1"/>
</dbReference>
<sequence>MQFQFNSDSSVMGTANVAERIESAVRKKLARFESRLTRLEVHVSDENARKGGGDDKACMIEARPRGGKPIGVTEHAAKVDDAARKAANTMAQRLERILGKEGRHKHDPRPDKEI</sequence>
<comment type="caution">
    <text evidence="2">The sequence shown here is derived from an EMBL/GenBank/DDBJ whole genome shotgun (WGS) entry which is preliminary data.</text>
</comment>
<protein>
    <submittedName>
        <fullName evidence="2">HPF/RaiA family ribosome-associated protein</fullName>
    </submittedName>
</protein>
<dbReference type="Proteomes" id="UP000602442">
    <property type="component" value="Unassembled WGS sequence"/>
</dbReference>
<evidence type="ECO:0000256" key="1">
    <source>
        <dbReference type="SAM" id="MobiDB-lite"/>
    </source>
</evidence>
<name>A0ABS0N3P2_9SPHN</name>
<evidence type="ECO:0000313" key="3">
    <source>
        <dbReference type="Proteomes" id="UP000602442"/>
    </source>
</evidence>
<feature type="region of interest" description="Disordered" evidence="1">
    <location>
        <begin position="46"/>
        <end position="71"/>
    </location>
</feature>